<organism evidence="1">
    <name type="scientific">uncultured Cytophagales bacterium</name>
    <dbReference type="NCBI Taxonomy" id="158755"/>
    <lineage>
        <taxon>Bacteria</taxon>
        <taxon>Pseudomonadati</taxon>
        <taxon>Bacteroidota</taxon>
        <taxon>Sphingobacteriia</taxon>
        <taxon>Sphingobacteriales</taxon>
        <taxon>environmental samples</taxon>
    </lineage>
</organism>
<name>A0A6J4J122_9SPHI</name>
<proteinExistence type="predicted"/>
<gene>
    <name evidence="1" type="ORF">AVDCRST_MAG56-2797</name>
</gene>
<evidence type="ECO:0000313" key="1">
    <source>
        <dbReference type="EMBL" id="CAA9266486.1"/>
    </source>
</evidence>
<reference evidence="1" key="1">
    <citation type="submission" date="2020-02" db="EMBL/GenBank/DDBJ databases">
        <authorList>
            <person name="Meier V. D."/>
        </authorList>
    </citation>
    <scope>NUCLEOTIDE SEQUENCE</scope>
    <source>
        <strain evidence="1">AVDCRST_MAG56</strain>
    </source>
</reference>
<dbReference type="AlphaFoldDB" id="A0A6J4J122"/>
<protein>
    <submittedName>
        <fullName evidence="1">Uncharacterized protein</fullName>
    </submittedName>
</protein>
<accession>A0A6J4J122</accession>
<sequence length="46" mass="5384">MIPISFILQKVSIKKIANNISIRALFHVLFTSIQPFDRQNRRNAPF</sequence>
<dbReference type="EMBL" id="CADCTQ010000242">
    <property type="protein sequence ID" value="CAA9266486.1"/>
    <property type="molecule type" value="Genomic_DNA"/>
</dbReference>